<dbReference type="OrthoDB" id="2758055at2759"/>
<keyword evidence="3" id="KW-1185">Reference proteome</keyword>
<evidence type="ECO:0000256" key="1">
    <source>
        <dbReference type="SAM" id="Phobius"/>
    </source>
</evidence>
<keyword evidence="1" id="KW-1133">Transmembrane helix</keyword>
<reference evidence="2 3" key="1">
    <citation type="submission" date="2016-10" db="EMBL/GenBank/DDBJ databases">
        <title>Genome sequence of the basidiomycete white-rot fungus Trametes pubescens.</title>
        <authorList>
            <person name="Makela M.R."/>
            <person name="Granchi Z."/>
            <person name="Peng M."/>
            <person name="De Vries R.P."/>
            <person name="Grigoriev I."/>
            <person name="Riley R."/>
            <person name="Hilden K."/>
        </authorList>
    </citation>
    <scope>NUCLEOTIDE SEQUENCE [LARGE SCALE GENOMIC DNA]</scope>
    <source>
        <strain evidence="2 3">FBCC735</strain>
    </source>
</reference>
<evidence type="ECO:0000313" key="2">
    <source>
        <dbReference type="EMBL" id="OJT04225.1"/>
    </source>
</evidence>
<keyword evidence="1" id="KW-0472">Membrane</keyword>
<dbReference type="EMBL" id="MNAD01001554">
    <property type="protein sequence ID" value="OJT04225.1"/>
    <property type="molecule type" value="Genomic_DNA"/>
</dbReference>
<dbReference type="Proteomes" id="UP000184267">
    <property type="component" value="Unassembled WGS sequence"/>
</dbReference>
<gene>
    <name evidence="2" type="ORF">TRAPUB_5102</name>
</gene>
<organism evidence="2 3">
    <name type="scientific">Trametes pubescens</name>
    <name type="common">White-rot fungus</name>
    <dbReference type="NCBI Taxonomy" id="154538"/>
    <lineage>
        <taxon>Eukaryota</taxon>
        <taxon>Fungi</taxon>
        <taxon>Dikarya</taxon>
        <taxon>Basidiomycota</taxon>
        <taxon>Agaricomycotina</taxon>
        <taxon>Agaricomycetes</taxon>
        <taxon>Polyporales</taxon>
        <taxon>Polyporaceae</taxon>
        <taxon>Trametes</taxon>
    </lineage>
</organism>
<accession>A0A1M2V9M5</accession>
<proteinExistence type="predicted"/>
<sequence>MADPSLLAVMLLILFAESLLYGAFCVLFLISMSVLVYRRRRDGRSWVSIWMSAIVTTMFILAGVYLALDIRHLKVAFVDHSATPGGPLAYLEQQGSDPFRNVHPYIFGLMTLMGDGFMVSDPSR</sequence>
<evidence type="ECO:0000313" key="3">
    <source>
        <dbReference type="Proteomes" id="UP000184267"/>
    </source>
</evidence>
<protein>
    <submittedName>
        <fullName evidence="2">Uncharacterized protein</fullName>
    </submittedName>
</protein>
<feature type="transmembrane region" description="Helical" evidence="1">
    <location>
        <begin position="49"/>
        <end position="68"/>
    </location>
</feature>
<feature type="transmembrane region" description="Helical" evidence="1">
    <location>
        <begin position="6"/>
        <end position="37"/>
    </location>
</feature>
<dbReference type="STRING" id="154538.A0A1M2V9M5"/>
<keyword evidence="1" id="KW-0812">Transmembrane</keyword>
<comment type="caution">
    <text evidence="2">The sequence shown here is derived from an EMBL/GenBank/DDBJ whole genome shotgun (WGS) entry which is preliminary data.</text>
</comment>
<dbReference type="AlphaFoldDB" id="A0A1M2V9M5"/>
<name>A0A1M2V9M5_TRAPU</name>